<gene>
    <name evidence="1" type="ORF">SAMN04488111_2127</name>
</gene>
<dbReference type="OrthoDB" id="603275at2"/>
<sequence length="881" mass="101881">MRSFKTYIFLMFSLVFFKNYSQSVISGVINDEKGQPLSGATVIISKKTSTSILAYDISDTQGKFKTNVKDITGSLIFKVSYLGYTTWIKNIYNKKQQLLVQLFPSTENLKEVFVERKIIEQHGDTLSFSVAAFKDQKDRVIADVIKKMPGIEIMPSGAILYQGKPIQKYYIEGLDLMEGRYNLANENISADDVSKVQILENHQPLKILDSLVFSERSSLNIKLKKKLTISGNAELGAGFSPLLWKAKFTPMLFSKKRQAIVTYQSNNTGTDISRQIYNFSSENTGNNISIEKTNWLSITQLSKPPFLQELWLDNNVHLASVNVLQQIKKDVILKLNVSYLNDFQKQSGNSNTRFFTPTDTINLLENNQNKLFTSNLQSKLIIEKNTKSNYIKNNFEVNKYWNSKRGITQLTETSLEQNLSNPFIAIRNKLQLITTLGKQLIDFQSNIGYTKTNQDLEVTPGQFLNLLNNGKPYSKINQLLESTRLFADNSASLTKALKQFTIASKIGFSIQNQQLNSDLEVFENKQNTDLDFLNRLDFTTSKGYFENVIQFKSKDDFWKLRLKMPISMLHIKLEDQNYSNNRALNRLVFEPNFYLKKKLTAFWETSFTAGLNYNYGDVSRLYSGFMLTNYRNLNRYNAPISQQVNQIYRGAVSYRNPIKQIFINGAYSFSRTKNNLLYKNEIDENGAIILEAIENDNFINYNNYSLGGSKYFKKIKTTIKLNARYNQSNQEQLLNDTFTNVEKNNIHMDANLDTEIFSWLSLQYVAAISIYKSSFDEVQLRQVETNKHVLNLFFYLTDNQYLKCTNEYYRNSLSEKNSSNYFLNFSYQYTFKQSNIDLNLSWNNVLNTNEFVNVYTNEFTYVENSYKLRPSQVLASIKFSF</sequence>
<proteinExistence type="predicted"/>
<protein>
    <submittedName>
        <fullName evidence="1">CarboxypepD_reg-like domain-containing protein</fullName>
    </submittedName>
</protein>
<organism evidence="1 2">
    <name type="scientific">Lutibacter flavus</name>
    <dbReference type="NCBI Taxonomy" id="691689"/>
    <lineage>
        <taxon>Bacteria</taxon>
        <taxon>Pseudomonadati</taxon>
        <taxon>Bacteroidota</taxon>
        <taxon>Flavobacteriia</taxon>
        <taxon>Flavobacteriales</taxon>
        <taxon>Flavobacteriaceae</taxon>
        <taxon>Lutibacter</taxon>
    </lineage>
</organism>
<dbReference type="Pfam" id="PF13715">
    <property type="entry name" value="CarbopepD_reg_2"/>
    <property type="match status" value="1"/>
</dbReference>
<dbReference type="Proteomes" id="UP000198412">
    <property type="component" value="Unassembled WGS sequence"/>
</dbReference>
<reference evidence="2" key="1">
    <citation type="submission" date="2017-06" db="EMBL/GenBank/DDBJ databases">
        <authorList>
            <person name="Varghese N."/>
            <person name="Submissions S."/>
        </authorList>
    </citation>
    <scope>NUCLEOTIDE SEQUENCE [LARGE SCALE GENOMIC DNA]</scope>
    <source>
        <strain evidence="2">DSM 27993</strain>
    </source>
</reference>
<evidence type="ECO:0000313" key="2">
    <source>
        <dbReference type="Proteomes" id="UP000198412"/>
    </source>
</evidence>
<dbReference type="AlphaFoldDB" id="A0A238XTX6"/>
<dbReference type="InterPro" id="IPR008969">
    <property type="entry name" value="CarboxyPept-like_regulatory"/>
</dbReference>
<name>A0A238XTX6_9FLAO</name>
<accession>A0A238XTX6</accession>
<keyword evidence="2" id="KW-1185">Reference proteome</keyword>
<dbReference type="SUPFAM" id="SSF56935">
    <property type="entry name" value="Porins"/>
    <property type="match status" value="1"/>
</dbReference>
<dbReference type="SUPFAM" id="SSF49464">
    <property type="entry name" value="Carboxypeptidase regulatory domain-like"/>
    <property type="match status" value="1"/>
</dbReference>
<evidence type="ECO:0000313" key="1">
    <source>
        <dbReference type="EMBL" id="SNR62455.1"/>
    </source>
</evidence>
<dbReference type="EMBL" id="FZNX01000003">
    <property type="protein sequence ID" value="SNR62455.1"/>
    <property type="molecule type" value="Genomic_DNA"/>
</dbReference>
<dbReference type="Gene3D" id="2.60.40.1120">
    <property type="entry name" value="Carboxypeptidase-like, regulatory domain"/>
    <property type="match status" value="1"/>
</dbReference>